<sequence length="221" mass="23687">MAPLVSRSSDNDTSTGGAIAGIVIGSLYILFLVTVLTLIVKNKIQKRRRQKHVLQQAGYKTLGSQIELTAQSPNDEGSGIAQLPTNDEGGEDLTGKPKLEVEGEPIHQLHSNEQPRAPYELQDSVEYVGTNEETQSNITAARSPRVPSAALVHTRSPSPIFSRGENLPSISRSPSLISRNPSTASRNPYAAAMAANDARTTTSTTKKPTLTLNTLTNDTTV</sequence>
<reference evidence="1" key="1">
    <citation type="journal article" date="2020" name="Stud. Mycol.">
        <title>101 Dothideomycetes genomes: a test case for predicting lifestyles and emergence of pathogens.</title>
        <authorList>
            <person name="Haridas S."/>
            <person name="Albert R."/>
            <person name="Binder M."/>
            <person name="Bloem J."/>
            <person name="Labutti K."/>
            <person name="Salamov A."/>
            <person name="Andreopoulos B."/>
            <person name="Baker S."/>
            <person name="Barry K."/>
            <person name="Bills G."/>
            <person name="Bluhm B."/>
            <person name="Cannon C."/>
            <person name="Castanera R."/>
            <person name="Culley D."/>
            <person name="Daum C."/>
            <person name="Ezra D."/>
            <person name="Gonzalez J."/>
            <person name="Henrissat B."/>
            <person name="Kuo A."/>
            <person name="Liang C."/>
            <person name="Lipzen A."/>
            <person name="Lutzoni F."/>
            <person name="Magnuson J."/>
            <person name="Mondo S."/>
            <person name="Nolan M."/>
            <person name="Ohm R."/>
            <person name="Pangilinan J."/>
            <person name="Park H.-J."/>
            <person name="Ramirez L."/>
            <person name="Alfaro M."/>
            <person name="Sun H."/>
            <person name="Tritt A."/>
            <person name="Yoshinaga Y."/>
            <person name="Zwiers L.-H."/>
            <person name="Turgeon B."/>
            <person name="Goodwin S."/>
            <person name="Spatafora J."/>
            <person name="Crous P."/>
            <person name="Grigoriev I."/>
        </authorList>
    </citation>
    <scope>NUCLEOTIDE SEQUENCE</scope>
    <source>
        <strain evidence="1">ATCC 200398</strain>
    </source>
</reference>
<name>A0ACB6Q819_9PLEO</name>
<gene>
    <name evidence="1" type="ORF">BDR25DRAFT_320278</name>
</gene>
<evidence type="ECO:0000313" key="2">
    <source>
        <dbReference type="Proteomes" id="UP000799755"/>
    </source>
</evidence>
<evidence type="ECO:0000313" key="1">
    <source>
        <dbReference type="EMBL" id="KAF2463093.1"/>
    </source>
</evidence>
<proteinExistence type="predicted"/>
<keyword evidence="2" id="KW-1185">Reference proteome</keyword>
<dbReference type="Proteomes" id="UP000799755">
    <property type="component" value="Unassembled WGS sequence"/>
</dbReference>
<organism evidence="1 2">
    <name type="scientific">Lindgomyces ingoldianus</name>
    <dbReference type="NCBI Taxonomy" id="673940"/>
    <lineage>
        <taxon>Eukaryota</taxon>
        <taxon>Fungi</taxon>
        <taxon>Dikarya</taxon>
        <taxon>Ascomycota</taxon>
        <taxon>Pezizomycotina</taxon>
        <taxon>Dothideomycetes</taxon>
        <taxon>Pleosporomycetidae</taxon>
        <taxon>Pleosporales</taxon>
        <taxon>Lindgomycetaceae</taxon>
        <taxon>Lindgomyces</taxon>
    </lineage>
</organism>
<comment type="caution">
    <text evidence="1">The sequence shown here is derived from an EMBL/GenBank/DDBJ whole genome shotgun (WGS) entry which is preliminary data.</text>
</comment>
<protein>
    <submittedName>
        <fullName evidence="1">Uncharacterized protein</fullName>
    </submittedName>
</protein>
<accession>A0ACB6Q819</accession>
<dbReference type="EMBL" id="MU003554">
    <property type="protein sequence ID" value="KAF2463093.1"/>
    <property type="molecule type" value="Genomic_DNA"/>
</dbReference>